<evidence type="ECO:0000256" key="4">
    <source>
        <dbReference type="ARBA" id="ARBA00022989"/>
    </source>
</evidence>
<evidence type="ECO:0000256" key="7">
    <source>
        <dbReference type="SAM" id="MobiDB-lite"/>
    </source>
</evidence>
<comment type="caution">
    <text evidence="8">The sequence shown here is derived from an EMBL/GenBank/DDBJ whole genome shotgun (WGS) entry which is preliminary data.</text>
</comment>
<feature type="transmembrane region" description="Helical" evidence="6">
    <location>
        <begin position="546"/>
        <end position="569"/>
    </location>
</feature>
<dbReference type="GO" id="GO:0042910">
    <property type="term" value="F:xenobiotic transmembrane transporter activity"/>
    <property type="evidence" value="ECO:0007669"/>
    <property type="project" value="InterPro"/>
</dbReference>
<protein>
    <recommendedName>
        <fullName evidence="6">Protein DETOXIFICATION</fullName>
    </recommendedName>
    <alternativeName>
        <fullName evidence="6">Multidrug and toxic compound extrusion protein</fullName>
    </alternativeName>
</protein>
<keyword evidence="5 6" id="KW-0472">Membrane</keyword>
<sequence>MNSTARRAPPIFSALSLPTPSKPRICRSKKFLPGVVGTSPLSDNVEGNKSNEDSTSVLYVHEKLGLQKPFEVEQGENLATGPDVDGIRITGLNTRLKDFDIRHIRRISKDLPFKFLEKSPSTPSKEVLSPPSGTPEVEDLNGSKTVPEERAEKSLGAEIREISALAGPALGSVIADPLMSLIDTACVGQQCSLELAALGPNTAIFNLVFQVFAFIGVATTNVIASKLPSAPGLSEEEREARKLETGKLMSNAFTLAMVSGVLCCIIMETIPKALLVTMGASPEMMAPALTYLKIRALASPAVMVMCAAQGACLGQQDAWTPLKIFCAAGVVNLVLDVYLITFAGYGIAGAAWATLFAQYLGASAFMAVLYRRGRKNGIRLGWAGLPSRASFQPYIAMASALAPGAIVRMTGYAILTCKATYIGTIASAAHQVGLQVFRFLAFIPEPLSITAQSLIARDFKKRERVRRLAKTLLASGVTAGCVLGLVVVGIFAYLPWLFTSDPMVVAAIQELCPQAFFAIITLSTIMVMDGIAIGSGDFSYLPRTSMLATAGCWIGAQYCTGIGSVWWTLLVFFGLRLMYHFGHVVQRWDSHPLGNFKAKLC</sequence>
<reference evidence="8 9" key="1">
    <citation type="journal article" date="2015" name="Genome Biol. Evol.">
        <title>Comparative Genomics of a Bacterivorous Green Alga Reveals Evolutionary Causalities and Consequences of Phago-Mixotrophic Mode of Nutrition.</title>
        <authorList>
            <person name="Burns J.A."/>
            <person name="Paasch A."/>
            <person name="Narechania A."/>
            <person name="Kim E."/>
        </authorList>
    </citation>
    <scope>NUCLEOTIDE SEQUENCE [LARGE SCALE GENOMIC DNA]</scope>
    <source>
        <strain evidence="8 9">PLY_AMNH</strain>
    </source>
</reference>
<evidence type="ECO:0000256" key="1">
    <source>
        <dbReference type="ARBA" id="ARBA00004141"/>
    </source>
</evidence>
<evidence type="ECO:0000313" key="8">
    <source>
        <dbReference type="EMBL" id="KAK3272796.1"/>
    </source>
</evidence>
<comment type="subcellular location">
    <subcellularLocation>
        <location evidence="1">Membrane</location>
        <topology evidence="1">Multi-pass membrane protein</topology>
    </subcellularLocation>
</comment>
<gene>
    <name evidence="8" type="ORF">CYMTET_18925</name>
</gene>
<dbReference type="GO" id="GO:0016020">
    <property type="term" value="C:membrane"/>
    <property type="evidence" value="ECO:0007669"/>
    <property type="project" value="UniProtKB-SubCell"/>
</dbReference>
<feature type="transmembrane region" description="Helical" evidence="6">
    <location>
        <begin position="351"/>
        <end position="370"/>
    </location>
</feature>
<proteinExistence type="inferred from homology"/>
<feature type="transmembrane region" description="Helical" evidence="6">
    <location>
        <begin position="324"/>
        <end position="345"/>
    </location>
</feature>
<dbReference type="Proteomes" id="UP001190700">
    <property type="component" value="Unassembled WGS sequence"/>
</dbReference>
<dbReference type="InterPro" id="IPR044644">
    <property type="entry name" value="DinF-like"/>
</dbReference>
<feature type="transmembrane region" description="Helical" evidence="6">
    <location>
        <begin position="248"/>
        <end position="270"/>
    </location>
</feature>
<dbReference type="PANTHER" id="PTHR42893:SF44">
    <property type="entry name" value="PROTEIN DETOXIFICATION"/>
    <property type="match status" value="1"/>
</dbReference>
<name>A0AAE0G8F2_9CHLO</name>
<dbReference type="AlphaFoldDB" id="A0AAE0G8F2"/>
<evidence type="ECO:0000256" key="3">
    <source>
        <dbReference type="ARBA" id="ARBA00022692"/>
    </source>
</evidence>
<organism evidence="8 9">
    <name type="scientific">Cymbomonas tetramitiformis</name>
    <dbReference type="NCBI Taxonomy" id="36881"/>
    <lineage>
        <taxon>Eukaryota</taxon>
        <taxon>Viridiplantae</taxon>
        <taxon>Chlorophyta</taxon>
        <taxon>Pyramimonadophyceae</taxon>
        <taxon>Pyramimonadales</taxon>
        <taxon>Pyramimonadaceae</taxon>
        <taxon>Cymbomonas</taxon>
    </lineage>
</organism>
<dbReference type="EMBL" id="LGRX02008786">
    <property type="protein sequence ID" value="KAK3272796.1"/>
    <property type="molecule type" value="Genomic_DNA"/>
</dbReference>
<accession>A0AAE0G8F2</accession>
<feature type="transmembrane region" description="Helical" evidence="6">
    <location>
        <begin position="471"/>
        <end position="494"/>
    </location>
</feature>
<feature type="transmembrane region" description="Helical" evidence="6">
    <location>
        <begin position="514"/>
        <end position="534"/>
    </location>
</feature>
<dbReference type="Pfam" id="PF01554">
    <property type="entry name" value="MatE"/>
    <property type="match status" value="2"/>
</dbReference>
<comment type="caution">
    <text evidence="6">Lacks conserved residue(s) required for the propagation of feature annotation.</text>
</comment>
<dbReference type="InterPro" id="IPR002528">
    <property type="entry name" value="MATE_fam"/>
</dbReference>
<dbReference type="PANTHER" id="PTHR42893">
    <property type="entry name" value="PROTEIN DETOXIFICATION 44, CHLOROPLASTIC-RELATED"/>
    <property type="match status" value="1"/>
</dbReference>
<keyword evidence="3 6" id="KW-0812">Transmembrane</keyword>
<feature type="transmembrane region" description="Helical" evidence="6">
    <location>
        <begin position="290"/>
        <end position="312"/>
    </location>
</feature>
<feature type="region of interest" description="Disordered" evidence="7">
    <location>
        <begin position="119"/>
        <end position="152"/>
    </location>
</feature>
<dbReference type="CDD" id="cd13136">
    <property type="entry name" value="MATE_DinF_like"/>
    <property type="match status" value="1"/>
</dbReference>
<evidence type="ECO:0000256" key="2">
    <source>
        <dbReference type="ARBA" id="ARBA00010199"/>
    </source>
</evidence>
<evidence type="ECO:0000256" key="5">
    <source>
        <dbReference type="ARBA" id="ARBA00023136"/>
    </source>
</evidence>
<keyword evidence="4 6" id="KW-1133">Transmembrane helix</keyword>
<keyword evidence="9" id="KW-1185">Reference proteome</keyword>
<comment type="similarity">
    <text evidence="2 6">Belongs to the multi antimicrobial extrusion (MATE) (TC 2.A.66.1) family.</text>
</comment>
<evidence type="ECO:0000256" key="6">
    <source>
        <dbReference type="RuleBase" id="RU004914"/>
    </source>
</evidence>
<evidence type="ECO:0000313" key="9">
    <source>
        <dbReference type="Proteomes" id="UP001190700"/>
    </source>
</evidence>
<dbReference type="GO" id="GO:0015297">
    <property type="term" value="F:antiporter activity"/>
    <property type="evidence" value="ECO:0007669"/>
    <property type="project" value="InterPro"/>
</dbReference>
<dbReference type="NCBIfam" id="TIGR00797">
    <property type="entry name" value="matE"/>
    <property type="match status" value="1"/>
</dbReference>